<evidence type="ECO:0000256" key="3">
    <source>
        <dbReference type="ARBA" id="ARBA00023125"/>
    </source>
</evidence>
<dbReference type="EMBL" id="WTVM01000012">
    <property type="protein sequence ID" value="NMG01999.1"/>
    <property type="molecule type" value="Genomic_DNA"/>
</dbReference>
<dbReference type="SMART" id="SM00421">
    <property type="entry name" value="HTH_LUXR"/>
    <property type="match status" value="1"/>
</dbReference>
<dbReference type="Gene3D" id="3.40.50.2300">
    <property type="match status" value="1"/>
</dbReference>
<keyword evidence="1 5" id="KW-0597">Phosphoprotein</keyword>
<evidence type="ECO:0000313" key="9">
    <source>
        <dbReference type="Proteomes" id="UP000599523"/>
    </source>
</evidence>
<dbReference type="InterPro" id="IPR058245">
    <property type="entry name" value="NreC/VraR/RcsB-like_REC"/>
</dbReference>
<dbReference type="InterPro" id="IPR016032">
    <property type="entry name" value="Sig_transdc_resp-reg_C-effctor"/>
</dbReference>
<dbReference type="InterPro" id="IPR011006">
    <property type="entry name" value="CheY-like_superfamily"/>
</dbReference>
<dbReference type="InterPro" id="IPR001789">
    <property type="entry name" value="Sig_transdc_resp-reg_receiver"/>
</dbReference>
<dbReference type="PANTHER" id="PTHR43214:SF41">
    <property type="entry name" value="NITRATE_NITRITE RESPONSE REGULATOR PROTEIN NARP"/>
    <property type="match status" value="1"/>
</dbReference>
<evidence type="ECO:0000256" key="5">
    <source>
        <dbReference type="PROSITE-ProRule" id="PRU00169"/>
    </source>
</evidence>
<dbReference type="SMART" id="SM00448">
    <property type="entry name" value="REC"/>
    <property type="match status" value="1"/>
</dbReference>
<feature type="domain" description="HTH luxR-type" evidence="6">
    <location>
        <begin position="145"/>
        <end position="210"/>
    </location>
</feature>
<keyword evidence="2" id="KW-0805">Transcription regulation</keyword>
<dbReference type="GO" id="GO:0003677">
    <property type="term" value="F:DNA binding"/>
    <property type="evidence" value="ECO:0007669"/>
    <property type="project" value="UniProtKB-KW"/>
</dbReference>
<dbReference type="GO" id="GO:0000160">
    <property type="term" value="P:phosphorelay signal transduction system"/>
    <property type="evidence" value="ECO:0007669"/>
    <property type="project" value="InterPro"/>
</dbReference>
<dbReference type="GO" id="GO:0006355">
    <property type="term" value="P:regulation of DNA-templated transcription"/>
    <property type="evidence" value="ECO:0007669"/>
    <property type="project" value="InterPro"/>
</dbReference>
<dbReference type="PANTHER" id="PTHR43214">
    <property type="entry name" value="TWO-COMPONENT RESPONSE REGULATOR"/>
    <property type="match status" value="1"/>
</dbReference>
<keyword evidence="4" id="KW-0804">Transcription</keyword>
<evidence type="ECO:0000313" key="8">
    <source>
        <dbReference type="EMBL" id="NMG01999.1"/>
    </source>
</evidence>
<dbReference type="RefSeq" id="WP_168986790.1">
    <property type="nucleotide sequence ID" value="NZ_CAWPHM010000033.1"/>
</dbReference>
<dbReference type="InterPro" id="IPR039420">
    <property type="entry name" value="WalR-like"/>
</dbReference>
<dbReference type="CDD" id="cd06170">
    <property type="entry name" value="LuxR_C_like"/>
    <property type="match status" value="1"/>
</dbReference>
<evidence type="ECO:0000256" key="2">
    <source>
        <dbReference type="ARBA" id="ARBA00023015"/>
    </source>
</evidence>
<sequence>MSGLRRTVLVVDDHALVRSGIRSLVNSFAGFEVIGEAADGRQAVAMARQLAPDVVLLDISMPELDGLEAAERITRMLPESKVLVLSMHATEHHVRQALARGVAGYVIKDVAPETLEHALNSVAAGQRYLSPPLSSNLLAADLMRQDEGDRILTGRQREILQLIAEGRSSREIAERLHISVKTVETHRAQLMQRLEIYDVAGLTRYAIRTGLVSADLE</sequence>
<name>A0A972F5Z7_9RHOO</name>
<proteinExistence type="predicted"/>
<protein>
    <submittedName>
        <fullName evidence="8">Response regulator</fullName>
    </submittedName>
</protein>
<reference evidence="8" key="1">
    <citation type="submission" date="2019-12" db="EMBL/GenBank/DDBJ databases">
        <title>Comparative genomics gives insights into the taxonomy of the Azoarcus-Aromatoleum group and reveals separate origins of nif in the plant-associated Azoarcus and non-plant-associated Aromatoleum sub-groups.</title>
        <authorList>
            <person name="Lafos M."/>
            <person name="Maluk M."/>
            <person name="Batista M."/>
            <person name="Junghare M."/>
            <person name="Carmona M."/>
            <person name="Faoro H."/>
            <person name="Cruz L.M."/>
            <person name="Battistoni F."/>
            <person name="De Souza E."/>
            <person name="Pedrosa F."/>
            <person name="Chen W.-M."/>
            <person name="Poole P.S."/>
            <person name="Dixon R.A."/>
            <person name="James E.K."/>
        </authorList>
    </citation>
    <scope>NUCLEOTIDE SEQUENCE</scope>
    <source>
        <strain evidence="8">NSC3</strain>
    </source>
</reference>
<dbReference type="Proteomes" id="UP000599523">
    <property type="component" value="Unassembled WGS sequence"/>
</dbReference>
<dbReference type="PRINTS" id="PR00038">
    <property type="entry name" value="HTHLUXR"/>
</dbReference>
<dbReference type="InterPro" id="IPR000792">
    <property type="entry name" value="Tscrpt_reg_LuxR_C"/>
</dbReference>
<dbReference type="Pfam" id="PF00196">
    <property type="entry name" value="GerE"/>
    <property type="match status" value="1"/>
</dbReference>
<keyword evidence="9" id="KW-1185">Reference proteome</keyword>
<gene>
    <name evidence="8" type="ORF">GPA21_03305</name>
</gene>
<dbReference type="PROSITE" id="PS50110">
    <property type="entry name" value="RESPONSE_REGULATORY"/>
    <property type="match status" value="1"/>
</dbReference>
<feature type="modified residue" description="4-aspartylphosphate" evidence="5">
    <location>
        <position position="58"/>
    </location>
</feature>
<dbReference type="SUPFAM" id="SSF52172">
    <property type="entry name" value="CheY-like"/>
    <property type="match status" value="1"/>
</dbReference>
<evidence type="ECO:0000256" key="1">
    <source>
        <dbReference type="ARBA" id="ARBA00022553"/>
    </source>
</evidence>
<comment type="caution">
    <text evidence="8">The sequence shown here is derived from an EMBL/GenBank/DDBJ whole genome shotgun (WGS) entry which is preliminary data.</text>
</comment>
<dbReference type="CDD" id="cd17535">
    <property type="entry name" value="REC_NarL-like"/>
    <property type="match status" value="1"/>
</dbReference>
<dbReference type="SUPFAM" id="SSF46894">
    <property type="entry name" value="C-terminal effector domain of the bipartite response regulators"/>
    <property type="match status" value="1"/>
</dbReference>
<evidence type="ECO:0000259" key="7">
    <source>
        <dbReference type="PROSITE" id="PS50110"/>
    </source>
</evidence>
<dbReference type="PROSITE" id="PS50043">
    <property type="entry name" value="HTH_LUXR_2"/>
    <property type="match status" value="1"/>
</dbReference>
<keyword evidence="3" id="KW-0238">DNA-binding</keyword>
<dbReference type="Pfam" id="PF00072">
    <property type="entry name" value="Response_reg"/>
    <property type="match status" value="1"/>
</dbReference>
<dbReference type="AlphaFoldDB" id="A0A972F5Z7"/>
<accession>A0A972F5Z7</accession>
<feature type="domain" description="Response regulatory" evidence="7">
    <location>
        <begin position="7"/>
        <end position="123"/>
    </location>
</feature>
<evidence type="ECO:0000259" key="6">
    <source>
        <dbReference type="PROSITE" id="PS50043"/>
    </source>
</evidence>
<organism evidence="8 9">
    <name type="scientific">Azoarcus taiwanensis</name>
    <dbReference type="NCBI Taxonomy" id="666964"/>
    <lineage>
        <taxon>Bacteria</taxon>
        <taxon>Pseudomonadati</taxon>
        <taxon>Pseudomonadota</taxon>
        <taxon>Betaproteobacteria</taxon>
        <taxon>Rhodocyclales</taxon>
        <taxon>Zoogloeaceae</taxon>
        <taxon>Azoarcus</taxon>
    </lineage>
</organism>
<evidence type="ECO:0000256" key="4">
    <source>
        <dbReference type="ARBA" id="ARBA00023163"/>
    </source>
</evidence>